<dbReference type="InterPro" id="IPR015421">
    <property type="entry name" value="PyrdxlP-dep_Trfase_major"/>
</dbReference>
<feature type="non-terminal residue" evidence="5">
    <location>
        <position position="1"/>
    </location>
</feature>
<dbReference type="InterPro" id="IPR015424">
    <property type="entry name" value="PyrdxlP-dep_Trfase"/>
</dbReference>
<dbReference type="Gene3D" id="3.90.1150.10">
    <property type="entry name" value="Aspartate Aminotransferase, domain 1"/>
    <property type="match status" value="1"/>
</dbReference>
<keyword evidence="3" id="KW-0808">Transferase</keyword>
<dbReference type="GO" id="GO:0008483">
    <property type="term" value="F:transaminase activity"/>
    <property type="evidence" value="ECO:0007669"/>
    <property type="project" value="UniProtKB-KW"/>
</dbReference>
<dbReference type="Pfam" id="PF00202">
    <property type="entry name" value="Aminotran_3"/>
    <property type="match status" value="1"/>
</dbReference>
<dbReference type="SUPFAM" id="SSF53383">
    <property type="entry name" value="PLP-dependent transferases"/>
    <property type="match status" value="1"/>
</dbReference>
<dbReference type="AlphaFoldDB" id="A0A382FGF8"/>
<sequence>SEANDTQVKIAWYYNNLRGKPEKKKIISRKLGYHGVTAVAASMTGLPRNHASFNLPLDGFLHASAPHHFWGANKDESEPAFSKRLAAELDTLIEKEGPATVAAFIAEPVMGAGGVITPPDGYFSEVQEVLKKHDVLFIADEVICGFGRLGTMFGSDRYNLEPDMMTIAKGLTSAYVPMSAAIISEKVWDVLKSGSPDTGPFAHGYTYGGHPLAAAAGLKTIEIMQRENLVENANKIGAYLQKKFRKSFSDHPLVGEVRGVGLMAGIELVSDKKNKIPFDPSVQIGEKITRLLLEEGMINRAIINTIAFSPPLVVTEGDVDEMAERCGRGLTKLADQLISEGMWKAA</sequence>
<dbReference type="GO" id="GO:0030170">
    <property type="term" value="F:pyridoxal phosphate binding"/>
    <property type="evidence" value="ECO:0007669"/>
    <property type="project" value="InterPro"/>
</dbReference>
<dbReference type="PROSITE" id="PS00600">
    <property type="entry name" value="AA_TRANSFER_CLASS_3"/>
    <property type="match status" value="1"/>
</dbReference>
<dbReference type="PANTHER" id="PTHR43094:SF1">
    <property type="entry name" value="AMINOTRANSFERASE CLASS-III"/>
    <property type="match status" value="1"/>
</dbReference>
<proteinExistence type="inferred from homology"/>
<comment type="similarity">
    <text evidence="1">Belongs to the class-III pyridoxal-phosphate-dependent aminotransferase family.</text>
</comment>
<keyword evidence="2" id="KW-0032">Aminotransferase</keyword>
<dbReference type="InterPro" id="IPR049704">
    <property type="entry name" value="Aminotrans_3_PPA_site"/>
</dbReference>
<name>A0A382FGF8_9ZZZZ</name>
<accession>A0A382FGF8</accession>
<protein>
    <recommendedName>
        <fullName evidence="6">Aminotransferase class III-fold pyridoxal phosphate-dependent enzyme</fullName>
    </recommendedName>
</protein>
<reference evidence="5" key="1">
    <citation type="submission" date="2018-05" db="EMBL/GenBank/DDBJ databases">
        <authorList>
            <person name="Lanie J.A."/>
            <person name="Ng W.-L."/>
            <person name="Kazmierczak K.M."/>
            <person name="Andrzejewski T.M."/>
            <person name="Davidsen T.M."/>
            <person name="Wayne K.J."/>
            <person name="Tettelin H."/>
            <person name="Glass J.I."/>
            <person name="Rusch D."/>
            <person name="Podicherti R."/>
            <person name="Tsui H.-C.T."/>
            <person name="Winkler M.E."/>
        </authorList>
    </citation>
    <scope>NUCLEOTIDE SEQUENCE</scope>
</reference>
<evidence type="ECO:0000256" key="3">
    <source>
        <dbReference type="ARBA" id="ARBA00022679"/>
    </source>
</evidence>
<dbReference type="FunFam" id="3.40.640.10:FF:000014">
    <property type="entry name" value="Adenosylmethionine-8-amino-7-oxononanoate aminotransferase, probable"/>
    <property type="match status" value="1"/>
</dbReference>
<dbReference type="InterPro" id="IPR005814">
    <property type="entry name" value="Aminotrans_3"/>
</dbReference>
<organism evidence="5">
    <name type="scientific">marine metagenome</name>
    <dbReference type="NCBI Taxonomy" id="408172"/>
    <lineage>
        <taxon>unclassified sequences</taxon>
        <taxon>metagenomes</taxon>
        <taxon>ecological metagenomes</taxon>
    </lineage>
</organism>
<keyword evidence="4" id="KW-0663">Pyridoxal phosphate</keyword>
<evidence type="ECO:0000256" key="2">
    <source>
        <dbReference type="ARBA" id="ARBA00022576"/>
    </source>
</evidence>
<gene>
    <name evidence="5" type="ORF">METZ01_LOCUS214914</name>
</gene>
<dbReference type="EMBL" id="UINC01049826">
    <property type="protein sequence ID" value="SVB62060.1"/>
    <property type="molecule type" value="Genomic_DNA"/>
</dbReference>
<dbReference type="InterPro" id="IPR015422">
    <property type="entry name" value="PyrdxlP-dep_Trfase_small"/>
</dbReference>
<evidence type="ECO:0008006" key="6">
    <source>
        <dbReference type="Google" id="ProtNLM"/>
    </source>
</evidence>
<evidence type="ECO:0000256" key="1">
    <source>
        <dbReference type="ARBA" id="ARBA00008954"/>
    </source>
</evidence>
<evidence type="ECO:0000256" key="4">
    <source>
        <dbReference type="ARBA" id="ARBA00022898"/>
    </source>
</evidence>
<dbReference type="PANTHER" id="PTHR43094">
    <property type="entry name" value="AMINOTRANSFERASE"/>
    <property type="match status" value="1"/>
</dbReference>
<dbReference type="CDD" id="cd00610">
    <property type="entry name" value="OAT_like"/>
    <property type="match status" value="1"/>
</dbReference>
<evidence type="ECO:0000313" key="5">
    <source>
        <dbReference type="EMBL" id="SVB62060.1"/>
    </source>
</evidence>
<dbReference type="Gene3D" id="3.40.640.10">
    <property type="entry name" value="Type I PLP-dependent aspartate aminotransferase-like (Major domain)"/>
    <property type="match status" value="1"/>
</dbReference>
<dbReference type="PIRSF" id="PIRSF000521">
    <property type="entry name" value="Transaminase_4ab_Lys_Orn"/>
    <property type="match status" value="1"/>
</dbReference>